<dbReference type="InterPro" id="IPR029061">
    <property type="entry name" value="THDP-binding"/>
</dbReference>
<keyword evidence="1" id="KW-0479">Metal-binding</keyword>
<dbReference type="InterPro" id="IPR045025">
    <property type="entry name" value="HACL1-like"/>
</dbReference>
<dbReference type="PANTHER" id="PTHR43710">
    <property type="entry name" value="2-HYDROXYACYL-COA LYASE"/>
    <property type="match status" value="1"/>
</dbReference>
<dbReference type="Gene3D" id="3.40.50.970">
    <property type="match status" value="2"/>
</dbReference>
<evidence type="ECO:0000256" key="1">
    <source>
        <dbReference type="ARBA" id="ARBA00022723"/>
    </source>
</evidence>
<gene>
    <name evidence="3" type="ORF">RGD00_14505</name>
</gene>
<name>A0ABU1FAA5_9RHOB</name>
<reference evidence="3 4" key="1">
    <citation type="submission" date="2023-09" db="EMBL/GenBank/DDBJ databases">
        <title>Xinfangfangia sedmenti sp. nov., isolated the sedment.</title>
        <authorList>
            <person name="Xu L."/>
        </authorList>
    </citation>
    <scope>NUCLEOTIDE SEQUENCE [LARGE SCALE GENOMIC DNA]</scope>
    <source>
        <strain evidence="3 4">LG-4</strain>
    </source>
</reference>
<dbReference type="Pfam" id="PF02775">
    <property type="entry name" value="TPP_enzyme_C"/>
    <property type="match status" value="1"/>
</dbReference>
<dbReference type="PROSITE" id="PS51379">
    <property type="entry name" value="4FE4S_FER_2"/>
    <property type="match status" value="1"/>
</dbReference>
<dbReference type="InterPro" id="IPR017896">
    <property type="entry name" value="4Fe4S_Fe-S-bd"/>
</dbReference>
<accession>A0ABU1FAA5</accession>
<evidence type="ECO:0000259" key="2">
    <source>
        <dbReference type="PROSITE" id="PS51379"/>
    </source>
</evidence>
<dbReference type="PANTHER" id="PTHR43710:SF5">
    <property type="entry name" value="INDOLEPYRUVATE FERREDOXIN OXIDOREDUCTASE ALPHA SUBUNIT"/>
    <property type="match status" value="1"/>
</dbReference>
<dbReference type="SUPFAM" id="SSF52518">
    <property type="entry name" value="Thiamin diphosphate-binding fold (THDP-binding)"/>
    <property type="match status" value="2"/>
</dbReference>
<protein>
    <submittedName>
        <fullName evidence="3">Indolepyruvate ferredoxin oxidoreductase subunit alpha</fullName>
    </submittedName>
</protein>
<keyword evidence="4" id="KW-1185">Reference proteome</keyword>
<comment type="caution">
    <text evidence="3">The sequence shown here is derived from an EMBL/GenBank/DDBJ whole genome shotgun (WGS) entry which is preliminary data.</text>
</comment>
<sequence length="715" mass="77050">MAERSFKAEVEHLRLGTGQTFTGEGILAITKALLENGVGYVGGYQGAPISHLMDVLADAQDLLAELGVRFEANASEAAAAAMLAASVHYPIRGAVTFKGSVGVNVASDALANLASSGVNGGALVIVGEDYGEGSSIMQERSHAFAMKSQFWLLDPRPNLPSIVKAVGDGFDLSEASNTPVMLMVRIRSCHVTGSFPTRDNRPPALTVRDALANPRRDFSRVVLPPMSYQHEQDKVKNRWPAAEAFIRDRGLNERFGPEGGKVGLVVQGGMYNGVIRALQRLGLADIHGDTEVPLYVLNVTYPLVSAEFLEFCAGKEAVLVVEEGQPEFIEQQLSTYLYRAGSTVRLYGKNVFPMAGEYTGQVMLDSVTAFLRETAPHLLPGQVRAPNAPAVPVPDLTKTVPIRPPGFCTGCPERPIFAALKLAQRDLGEHQISADIGCHLFASLPPFEIGGQTMGYGLGPASNAAFDGGGEKRAISIIGDGGFWHNGLSTSIGNMVFNKSDSVAVIVDNYYSAATGGQDVLSSRADNPTKATQHPISEALKGVGVKWVRQVNRTYDVKKMREVFTEALTTDYDGPKVIVASSECMLNRQRREKPLRAKAIREGRRVEAPRFGVDEDVCTGDHACIRLSGCPSLSLKRLDDPLRDDPVASIDQTCVGCGNCGEVADAAVLCPSFYRADVVHNPGRWERRRAAWRARVIGWLQARRAGGRLEFGDAA</sequence>
<dbReference type="CDD" id="cd02008">
    <property type="entry name" value="TPP_IOR_alpha"/>
    <property type="match status" value="1"/>
</dbReference>
<dbReference type="RefSeq" id="WP_310458063.1">
    <property type="nucleotide sequence ID" value="NZ_JAVKPH010000017.1"/>
</dbReference>
<evidence type="ECO:0000313" key="3">
    <source>
        <dbReference type="EMBL" id="MDR5653824.1"/>
    </source>
</evidence>
<organism evidence="3 4">
    <name type="scientific">Ruixingdingia sedimenti</name>
    <dbReference type="NCBI Taxonomy" id="3073604"/>
    <lineage>
        <taxon>Bacteria</taxon>
        <taxon>Pseudomonadati</taxon>
        <taxon>Pseudomonadota</taxon>
        <taxon>Alphaproteobacteria</taxon>
        <taxon>Rhodobacterales</taxon>
        <taxon>Paracoccaceae</taxon>
        <taxon>Ruixingdingia</taxon>
    </lineage>
</organism>
<proteinExistence type="predicted"/>
<dbReference type="InterPro" id="IPR011766">
    <property type="entry name" value="TPP_enzyme_TPP-bd"/>
</dbReference>
<dbReference type="Proteomes" id="UP001247754">
    <property type="component" value="Unassembled WGS sequence"/>
</dbReference>
<evidence type="ECO:0000313" key="4">
    <source>
        <dbReference type="Proteomes" id="UP001247754"/>
    </source>
</evidence>
<dbReference type="EMBL" id="JAVKPH010000017">
    <property type="protein sequence ID" value="MDR5653824.1"/>
    <property type="molecule type" value="Genomic_DNA"/>
</dbReference>
<feature type="domain" description="4Fe-4S ferredoxin-type" evidence="2">
    <location>
        <begin position="609"/>
        <end position="640"/>
    </location>
</feature>